<evidence type="ECO:0000256" key="5">
    <source>
        <dbReference type="ARBA" id="ARBA00022750"/>
    </source>
</evidence>
<evidence type="ECO:0000256" key="6">
    <source>
        <dbReference type="ARBA" id="ARBA00022801"/>
    </source>
</evidence>
<proteinExistence type="inferred from homology"/>
<feature type="region of interest" description="Disordered" evidence="12">
    <location>
        <begin position="30"/>
        <end position="54"/>
    </location>
</feature>
<keyword evidence="7" id="KW-0472">Membrane</keyword>
<evidence type="ECO:0000256" key="12">
    <source>
        <dbReference type="SAM" id="MobiDB-lite"/>
    </source>
</evidence>
<keyword evidence="16" id="KW-1185">Reference proteome</keyword>
<evidence type="ECO:0000256" key="7">
    <source>
        <dbReference type="ARBA" id="ARBA00023136"/>
    </source>
</evidence>
<dbReference type="GO" id="GO:0005886">
    <property type="term" value="C:plasma membrane"/>
    <property type="evidence" value="ECO:0007669"/>
    <property type="project" value="UniProtKB-SubCell"/>
</dbReference>
<dbReference type="Proteomes" id="UP000016936">
    <property type="component" value="Unassembled WGS sequence"/>
</dbReference>
<dbReference type="MEROPS" id="A01.077"/>
<dbReference type="Gene3D" id="2.40.70.10">
    <property type="entry name" value="Acid Proteases"/>
    <property type="match status" value="2"/>
</dbReference>
<dbReference type="FunFam" id="2.40.70.10:FF:000060">
    <property type="entry name" value="Aspartic-type endopeptidase ctsD"/>
    <property type="match status" value="1"/>
</dbReference>
<protein>
    <recommendedName>
        <fullName evidence="14">Peptidase A1 domain-containing protein</fullName>
    </recommendedName>
</protein>
<dbReference type="PROSITE" id="PS51767">
    <property type="entry name" value="PEPTIDASE_A1"/>
    <property type="match status" value="1"/>
</dbReference>
<dbReference type="GO" id="GO:0004190">
    <property type="term" value="F:aspartic-type endopeptidase activity"/>
    <property type="evidence" value="ECO:0007669"/>
    <property type="project" value="UniProtKB-KW"/>
</dbReference>
<dbReference type="CDD" id="cd05471">
    <property type="entry name" value="pepsin_like"/>
    <property type="match status" value="1"/>
</dbReference>
<evidence type="ECO:0000256" key="3">
    <source>
        <dbReference type="ARBA" id="ARBA00022475"/>
    </source>
</evidence>
<dbReference type="Pfam" id="PF00026">
    <property type="entry name" value="Asp"/>
    <property type="match status" value="1"/>
</dbReference>
<dbReference type="SUPFAM" id="SSF50630">
    <property type="entry name" value="Acid proteases"/>
    <property type="match status" value="1"/>
</dbReference>
<evidence type="ECO:0000256" key="13">
    <source>
        <dbReference type="SAM" id="SignalP"/>
    </source>
</evidence>
<accession>M2V9E8</accession>
<dbReference type="PANTHER" id="PTHR47966:SF75">
    <property type="entry name" value="ENDOPEPTIDASE (CTSD), PUTATIVE (AFU_ORTHOLOGUE AFUA_4G07040)-RELATED"/>
    <property type="match status" value="1"/>
</dbReference>
<evidence type="ECO:0000259" key="14">
    <source>
        <dbReference type="PROSITE" id="PS51767"/>
    </source>
</evidence>
<dbReference type="AlphaFoldDB" id="M2V9E8"/>
<evidence type="ECO:0000256" key="11">
    <source>
        <dbReference type="PIRSR" id="PIRSR601461-2"/>
    </source>
</evidence>
<dbReference type="eggNOG" id="KOG1339">
    <property type="taxonomic scope" value="Eukaryota"/>
</dbReference>
<keyword evidence="8" id="KW-0325">Glycoprotein</keyword>
<keyword evidence="6" id="KW-0378">Hydrolase</keyword>
<evidence type="ECO:0000313" key="16">
    <source>
        <dbReference type="Proteomes" id="UP000016936"/>
    </source>
</evidence>
<evidence type="ECO:0000256" key="2">
    <source>
        <dbReference type="ARBA" id="ARBA00007447"/>
    </source>
</evidence>
<keyword evidence="11" id="KW-1015">Disulfide bond</keyword>
<evidence type="ECO:0000313" key="15">
    <source>
        <dbReference type="EMBL" id="EMD96587.1"/>
    </source>
</evidence>
<dbReference type="InterPro" id="IPR033121">
    <property type="entry name" value="PEPTIDASE_A1"/>
</dbReference>
<keyword evidence="9" id="KW-0449">Lipoprotein</keyword>
<evidence type="ECO:0000256" key="9">
    <source>
        <dbReference type="ARBA" id="ARBA00023288"/>
    </source>
</evidence>
<dbReference type="STRING" id="701091.M2V9E8"/>
<gene>
    <name evidence="15" type="ORF">COCHEDRAFT_1162420</name>
</gene>
<reference evidence="15 16" key="1">
    <citation type="journal article" date="2012" name="PLoS Pathog.">
        <title>Diverse lifestyles and strategies of plant pathogenesis encoded in the genomes of eighteen Dothideomycetes fungi.</title>
        <authorList>
            <person name="Ohm R.A."/>
            <person name="Feau N."/>
            <person name="Henrissat B."/>
            <person name="Schoch C.L."/>
            <person name="Horwitz B.A."/>
            <person name="Barry K.W."/>
            <person name="Condon B.J."/>
            <person name="Copeland A.C."/>
            <person name="Dhillon B."/>
            <person name="Glaser F."/>
            <person name="Hesse C.N."/>
            <person name="Kosti I."/>
            <person name="LaButti K."/>
            <person name="Lindquist E.A."/>
            <person name="Lucas S."/>
            <person name="Salamov A.A."/>
            <person name="Bradshaw R.E."/>
            <person name="Ciuffetti L."/>
            <person name="Hamelin R.C."/>
            <person name="Kema G.H.J."/>
            <person name="Lawrence C."/>
            <person name="Scott J.A."/>
            <person name="Spatafora J.W."/>
            <person name="Turgeon B.G."/>
            <person name="de Wit P.J.G.M."/>
            <person name="Zhong S."/>
            <person name="Goodwin S.B."/>
            <person name="Grigoriev I.V."/>
        </authorList>
    </citation>
    <scope>NUCLEOTIDE SEQUENCE [LARGE SCALE GENOMIC DNA]</scope>
    <source>
        <strain evidence="16">C5 / ATCC 48332 / race O</strain>
    </source>
</reference>
<feature type="chain" id="PRO_5004027974" description="Peptidase A1 domain-containing protein" evidence="13">
    <location>
        <begin position="22"/>
        <end position="502"/>
    </location>
</feature>
<evidence type="ECO:0000256" key="4">
    <source>
        <dbReference type="ARBA" id="ARBA00022670"/>
    </source>
</evidence>
<dbReference type="PRINTS" id="PR00792">
    <property type="entry name" value="PEPSIN"/>
</dbReference>
<name>M2V9E8_COCH5</name>
<keyword evidence="5" id="KW-0064">Aspartyl protease</keyword>
<dbReference type="OrthoDB" id="660550at2759"/>
<feature type="signal peptide" evidence="13">
    <location>
        <begin position="1"/>
        <end position="21"/>
    </location>
</feature>
<feature type="active site" evidence="10">
    <location>
        <position position="318"/>
    </location>
</feature>
<dbReference type="PANTHER" id="PTHR47966">
    <property type="entry name" value="BETA-SITE APP-CLEAVING ENZYME, ISOFORM A-RELATED"/>
    <property type="match status" value="1"/>
</dbReference>
<comment type="subcellular location">
    <subcellularLocation>
        <location evidence="1">Cell membrane</location>
    </subcellularLocation>
</comment>
<dbReference type="InterPro" id="IPR001461">
    <property type="entry name" value="Aspartic_peptidase_A1"/>
</dbReference>
<evidence type="ECO:0000256" key="8">
    <source>
        <dbReference type="ARBA" id="ARBA00023180"/>
    </source>
</evidence>
<keyword evidence="4" id="KW-0645">Protease</keyword>
<feature type="compositionally biased region" description="Low complexity" evidence="12">
    <location>
        <begin position="438"/>
        <end position="453"/>
    </location>
</feature>
<dbReference type="OMA" id="AASNTWV"/>
<reference evidence="16" key="2">
    <citation type="journal article" date="2013" name="PLoS Genet.">
        <title>Comparative genome structure, secondary metabolite, and effector coding capacity across Cochliobolus pathogens.</title>
        <authorList>
            <person name="Condon B.J."/>
            <person name="Leng Y."/>
            <person name="Wu D."/>
            <person name="Bushley K.E."/>
            <person name="Ohm R.A."/>
            <person name="Otillar R."/>
            <person name="Martin J."/>
            <person name="Schackwitz W."/>
            <person name="Grimwood J."/>
            <person name="MohdZainudin N."/>
            <person name="Xue C."/>
            <person name="Wang R."/>
            <person name="Manning V.A."/>
            <person name="Dhillon B."/>
            <person name="Tu Z.J."/>
            <person name="Steffenson B.J."/>
            <person name="Salamov A."/>
            <person name="Sun H."/>
            <person name="Lowry S."/>
            <person name="LaButti K."/>
            <person name="Han J."/>
            <person name="Copeland A."/>
            <person name="Lindquist E."/>
            <person name="Barry K."/>
            <person name="Schmutz J."/>
            <person name="Baker S.E."/>
            <person name="Ciuffetti L.M."/>
            <person name="Grigoriev I.V."/>
            <person name="Zhong S."/>
            <person name="Turgeon B.G."/>
        </authorList>
    </citation>
    <scope>NUCLEOTIDE SEQUENCE [LARGE SCALE GENOMIC DNA]</scope>
    <source>
        <strain evidence="16">C5 / ATCC 48332 / race O</strain>
    </source>
</reference>
<dbReference type="InterPro" id="IPR021109">
    <property type="entry name" value="Peptidase_aspartic_dom_sf"/>
</dbReference>
<dbReference type="EMBL" id="KB445569">
    <property type="protein sequence ID" value="EMD96587.1"/>
    <property type="molecule type" value="Genomic_DNA"/>
</dbReference>
<organism evidence="15 16">
    <name type="scientific">Cochliobolus heterostrophus (strain C5 / ATCC 48332 / race O)</name>
    <name type="common">Southern corn leaf blight fungus</name>
    <name type="synonym">Bipolaris maydis</name>
    <dbReference type="NCBI Taxonomy" id="701091"/>
    <lineage>
        <taxon>Eukaryota</taxon>
        <taxon>Fungi</taxon>
        <taxon>Dikarya</taxon>
        <taxon>Ascomycota</taxon>
        <taxon>Pezizomycotina</taxon>
        <taxon>Dothideomycetes</taxon>
        <taxon>Pleosporomycetidae</taxon>
        <taxon>Pleosporales</taxon>
        <taxon>Pleosporineae</taxon>
        <taxon>Pleosporaceae</taxon>
        <taxon>Bipolaris</taxon>
    </lineage>
</organism>
<evidence type="ECO:0000256" key="10">
    <source>
        <dbReference type="PIRSR" id="PIRSR601461-1"/>
    </source>
</evidence>
<feature type="disulfide bond" evidence="11">
    <location>
        <begin position="130"/>
        <end position="135"/>
    </location>
</feature>
<dbReference type="InterPro" id="IPR034164">
    <property type="entry name" value="Pepsin-like_dom"/>
</dbReference>
<dbReference type="GO" id="GO:0006508">
    <property type="term" value="P:proteolysis"/>
    <property type="evidence" value="ECO:0007669"/>
    <property type="project" value="UniProtKB-KW"/>
</dbReference>
<feature type="domain" description="Peptidase A1" evidence="14">
    <location>
        <begin position="99"/>
        <end position="425"/>
    </location>
</feature>
<dbReference type="HOGENOM" id="CLU_013253_10_1_1"/>
<feature type="region of interest" description="Disordered" evidence="12">
    <location>
        <begin position="433"/>
        <end position="453"/>
    </location>
</feature>
<evidence type="ECO:0000256" key="1">
    <source>
        <dbReference type="ARBA" id="ARBA00004236"/>
    </source>
</evidence>
<comment type="similarity">
    <text evidence="2">Belongs to the peptidase A1 family.</text>
</comment>
<feature type="active site" evidence="10">
    <location>
        <position position="117"/>
    </location>
</feature>
<feature type="compositionally biased region" description="Low complexity" evidence="12">
    <location>
        <begin position="31"/>
        <end position="45"/>
    </location>
</feature>
<keyword evidence="3" id="KW-1003">Cell membrane</keyword>
<keyword evidence="13" id="KW-0732">Signal</keyword>
<sequence length="502" mass="52664">MHTALPTWLALAAAIIPSATAFYPYHYDGGSTSSSPSPRSQQFSRSSKETTARGVTLPLRRIATGLHSRQSNVYNIVNSKDPSQEKSVAIDQDGKDLSYMVAVTFGDSKEEYHMLLDSAASNTWVMSQDCKSEACKTHTLFGKGDSSTLKPDTKQFSITYGTGSSSGTLASDTIHIGTSLSSPLTFGLATNVSDEFRAYPMDGILGIGRGGAASDGEIAAPQIMDVLSSNRLIAAKLYGIHLSRAKDGLQDGSLDIGHVDTTRFSGDMNYLDCVDNDAGFWEISLQGASVDGKDALASSSAAAAAAATANAGRTAIMDTGTSFILIPEPDAQAIHASVKDHVQSGETFFVPCDTKAQLSFSFNKVAYNISSQDWIGEKVEGQGGLCRSNIIGRQTFKANQWLVGDVFLKNVYSVFDFDKKRVGLGVKRGGEEGTVEEQSATSSAAQSSVSQTASGSAAAPTSTAVADNVPQGQQGSNAAAGHFSSSSALVSTVALAVVLLFM</sequence>